<name>A0AAE5ACR2_MYCFO</name>
<dbReference type="RefSeq" id="WP_131809816.1">
    <property type="nucleotide sequence ID" value="NZ_CP011269.1"/>
</dbReference>
<dbReference type="EMBL" id="JAWLVV010000006">
    <property type="protein sequence ID" value="MDV7290490.1"/>
    <property type="molecule type" value="Genomic_DNA"/>
</dbReference>
<keyword evidence="1" id="KW-0812">Transmembrane</keyword>
<evidence type="ECO:0000313" key="3">
    <source>
        <dbReference type="Proteomes" id="UP001186041"/>
    </source>
</evidence>
<keyword evidence="1" id="KW-0472">Membrane</keyword>
<proteinExistence type="predicted"/>
<evidence type="ECO:0000313" key="2">
    <source>
        <dbReference type="EMBL" id="MDV7290490.1"/>
    </source>
</evidence>
<dbReference type="Proteomes" id="UP001186041">
    <property type="component" value="Unassembled WGS sequence"/>
</dbReference>
<accession>A0AAE5ACR2</accession>
<evidence type="ECO:0000256" key="1">
    <source>
        <dbReference type="SAM" id="Phobius"/>
    </source>
</evidence>
<sequence>MDHETAQSVRNQRRRFGRRLFMIRRVVAISVVGALLLAICGCNPFGKNPLEPSLPGAFGARITNGKLQIWTGSLCIGVNTIKFQFDWGEKDRAELVLQTPIKTLQLHPPPGQTRGDVGPDPGVDVEHLTFGGPYPGFEVAKSLPPEFDWRKAKALGILIDGDLMAGGGEVDLTEVFDQSAHHPDDTYWFQGIGWLNPAEAASQDGKTFLAMCTPDPAKNDGRPRVFGVRGTEGSLRIWPGPYCGPADVVTLSFQPGQAALMLTADPLNGIPFENLTATGPYPGFNVARPLPNEFDWRTAKSAVLRVTNNDVTTWTRPTDLTPARTESAQHPEDTYWFQGFGWLNSSQVARHDGKDFLTACAQTK</sequence>
<comment type="caution">
    <text evidence="2">The sequence shown here is derived from an EMBL/GenBank/DDBJ whole genome shotgun (WGS) entry which is preliminary data.</text>
</comment>
<reference evidence="2" key="1">
    <citation type="submission" date="2023-10" db="EMBL/GenBank/DDBJ databases">
        <title>Mycolicibacterium fortuitum clinical isolates causing pulmonary infections in humans.</title>
        <authorList>
            <person name="Mejia-Ponce P.M."/>
            <person name="Zenteno-Cuevas R."/>
            <person name="Licona-Cassani C."/>
        </authorList>
    </citation>
    <scope>NUCLEOTIDE SEQUENCE</scope>
    <source>
        <strain evidence="2">M8</strain>
    </source>
</reference>
<feature type="transmembrane region" description="Helical" evidence="1">
    <location>
        <begin position="21"/>
        <end position="39"/>
    </location>
</feature>
<keyword evidence="1" id="KW-1133">Transmembrane helix</keyword>
<organism evidence="2 3">
    <name type="scientific">Mycolicibacterium fortuitum</name>
    <name type="common">Mycobacterium fortuitum</name>
    <dbReference type="NCBI Taxonomy" id="1766"/>
    <lineage>
        <taxon>Bacteria</taxon>
        <taxon>Bacillati</taxon>
        <taxon>Actinomycetota</taxon>
        <taxon>Actinomycetes</taxon>
        <taxon>Mycobacteriales</taxon>
        <taxon>Mycobacteriaceae</taxon>
        <taxon>Mycolicibacterium</taxon>
    </lineage>
</organism>
<dbReference type="AlphaFoldDB" id="A0AAE5ACR2"/>
<protein>
    <submittedName>
        <fullName evidence="2">Uncharacterized protein</fullName>
    </submittedName>
</protein>
<gene>
    <name evidence="2" type="ORF">R4485_09975</name>
</gene>